<reference evidence="2" key="1">
    <citation type="submission" date="2018-08" db="EMBL/GenBank/DDBJ databases">
        <authorList>
            <person name="Chevrot R."/>
        </authorList>
    </citation>
    <scope>NUCLEOTIDE SEQUENCE [LARGE SCALE GENOMIC DNA]</scope>
</reference>
<proteinExistence type="predicted"/>
<evidence type="ECO:0000313" key="2">
    <source>
        <dbReference type="Proteomes" id="UP000304148"/>
    </source>
</evidence>
<dbReference type="EMBL" id="LS992241">
    <property type="protein sequence ID" value="SYX86635.1"/>
    <property type="molecule type" value="Genomic_DNA"/>
</dbReference>
<gene>
    <name evidence="1" type="ORF">PBLR_15061</name>
</gene>
<dbReference type="AlphaFoldDB" id="A0A383RHU6"/>
<evidence type="ECO:0000313" key="1">
    <source>
        <dbReference type="EMBL" id="SYX86635.1"/>
    </source>
</evidence>
<keyword evidence="1" id="KW-0808">Transferase</keyword>
<dbReference type="Proteomes" id="UP000304148">
    <property type="component" value="Chromosome"/>
</dbReference>
<protein>
    <submittedName>
        <fullName evidence="1">Adenylate kinase and related kinase</fullName>
    </submittedName>
</protein>
<dbReference type="GO" id="GO:0016301">
    <property type="term" value="F:kinase activity"/>
    <property type="evidence" value="ECO:0007669"/>
    <property type="project" value="UniProtKB-KW"/>
</dbReference>
<name>A0A383RHU6_PAEAL</name>
<sequence length="150" mass="17222">MNRQLLNQTSDLLAQHLPSITGIQLAAGTDEHLLLDMARMLNAYDMQQQERQVLLGCYWLLRQALRTHQHVPQDEQLAGKAVLDGDFLLSLYYQFAVRHGMTQLIIDLATTNKRIQIRRVEGTASDMMLHQRMGRFVSTHYKQVASYGII</sequence>
<organism evidence="1 2">
    <name type="scientific">Paenibacillus alvei</name>
    <name type="common">Bacillus alvei</name>
    <dbReference type="NCBI Taxonomy" id="44250"/>
    <lineage>
        <taxon>Bacteria</taxon>
        <taxon>Bacillati</taxon>
        <taxon>Bacillota</taxon>
        <taxon>Bacilli</taxon>
        <taxon>Bacillales</taxon>
        <taxon>Paenibacillaceae</taxon>
        <taxon>Paenibacillus</taxon>
    </lineage>
</organism>
<accession>A0A383RHU6</accession>
<keyword evidence="1" id="KW-0418">Kinase</keyword>
<dbReference type="RefSeq" id="WP_138188506.1">
    <property type="nucleotide sequence ID" value="NZ_JAPDMW010000003.1"/>
</dbReference>